<protein>
    <submittedName>
        <fullName evidence="2">Uncharacterized protein</fullName>
    </submittedName>
</protein>
<dbReference type="GO" id="GO:0050308">
    <property type="term" value="F:sugar-phosphatase activity"/>
    <property type="evidence" value="ECO:0007669"/>
    <property type="project" value="TreeGrafter"/>
</dbReference>
<dbReference type="SFLD" id="SFLDS00003">
    <property type="entry name" value="Haloacid_Dehalogenase"/>
    <property type="match status" value="1"/>
</dbReference>
<dbReference type="InterPro" id="IPR051806">
    <property type="entry name" value="HAD-like_SPP"/>
</dbReference>
<dbReference type="eggNOG" id="COG0637">
    <property type="taxonomic scope" value="Bacteria"/>
</dbReference>
<keyword evidence="3" id="KW-1185">Reference proteome</keyword>
<organism evidence="2 3">
    <name type="scientific">Mannheimia succiniciproducens (strain KCTC 0769BP / MBEL55E)</name>
    <dbReference type="NCBI Taxonomy" id="221988"/>
    <lineage>
        <taxon>Bacteria</taxon>
        <taxon>Pseudomonadati</taxon>
        <taxon>Pseudomonadota</taxon>
        <taxon>Gammaproteobacteria</taxon>
        <taxon>Pasteurellales</taxon>
        <taxon>Pasteurellaceae</taxon>
        <taxon>Basfia</taxon>
    </lineage>
</organism>
<dbReference type="PANTHER" id="PTHR43481:SF4">
    <property type="entry name" value="GLYCEROL-1-PHOSPHATE PHOSPHOHYDROLASE 1-RELATED"/>
    <property type="match status" value="1"/>
</dbReference>
<dbReference type="KEGG" id="msu:MS0416"/>
<dbReference type="InterPro" id="IPR036412">
    <property type="entry name" value="HAD-like_sf"/>
</dbReference>
<dbReference type="Gene3D" id="3.40.50.1000">
    <property type="entry name" value="HAD superfamily/HAD-like"/>
    <property type="match status" value="1"/>
</dbReference>
<proteinExistence type="inferred from homology"/>
<dbReference type="Gene3D" id="1.10.150.240">
    <property type="entry name" value="Putative phosphatase, domain 2"/>
    <property type="match status" value="1"/>
</dbReference>
<comment type="similarity">
    <text evidence="1">Belongs to the HAD-like hydrolase superfamily. CbbY/CbbZ/Gph/YieH family.</text>
</comment>
<evidence type="ECO:0000256" key="1">
    <source>
        <dbReference type="ARBA" id="ARBA00006171"/>
    </source>
</evidence>
<dbReference type="InterPro" id="IPR010976">
    <property type="entry name" value="B-phosphoglucomutase_hydrolase"/>
</dbReference>
<dbReference type="EMBL" id="AE016827">
    <property type="protein sequence ID" value="AAU37023.1"/>
    <property type="molecule type" value="Genomic_DNA"/>
</dbReference>
<dbReference type="CDD" id="cd07505">
    <property type="entry name" value="HAD_BPGM-like"/>
    <property type="match status" value="1"/>
</dbReference>
<dbReference type="HOGENOM" id="CLU_045011_13_3_6"/>
<dbReference type="InterPro" id="IPR006439">
    <property type="entry name" value="HAD-SF_hydro_IA"/>
</dbReference>
<sequence length="247" mass="28012">MLDVGLISYFSLVDLSIAFQHSKRNKIKKCIDHKFIGKYKKIVRGRKMYDLITMNQYDALIFDMDGTIIDTMPSHAKAWEKVGEVLGYPIKGDVMYEFGGATTKIIAQETMRRYGVPAELLEQVVTMKRQFGQEMVLQNATLLPTMQVLEHFLGKKPMALGTGSHKAMVDMLLQRFDLNDYFSAVVMAEDVQKHKPDPETFLRCAELMKVDPVRCLVFEDADFGVTAAHAGGMDVFDVRINQIMKVS</sequence>
<dbReference type="PANTHER" id="PTHR43481">
    <property type="entry name" value="FRUCTOSE-1-PHOSPHATE PHOSPHATASE"/>
    <property type="match status" value="1"/>
</dbReference>
<dbReference type="SUPFAM" id="SSF56784">
    <property type="entry name" value="HAD-like"/>
    <property type="match status" value="1"/>
</dbReference>
<dbReference type="InterPro" id="IPR023214">
    <property type="entry name" value="HAD_sf"/>
</dbReference>
<accession>Q65VI7</accession>
<evidence type="ECO:0000313" key="2">
    <source>
        <dbReference type="EMBL" id="AAU37023.1"/>
    </source>
</evidence>
<dbReference type="NCBIfam" id="TIGR02009">
    <property type="entry name" value="PGMB-YQAB-SF"/>
    <property type="match status" value="1"/>
</dbReference>
<dbReference type="SFLD" id="SFLDG01135">
    <property type="entry name" value="C1.5.6:_HAD__Beta-PGM__Phospha"/>
    <property type="match status" value="1"/>
</dbReference>
<dbReference type="NCBIfam" id="TIGR01509">
    <property type="entry name" value="HAD-SF-IA-v3"/>
    <property type="match status" value="1"/>
</dbReference>
<dbReference type="SFLD" id="SFLDG01129">
    <property type="entry name" value="C1.5:_HAD__Beta-PGM__Phosphata"/>
    <property type="match status" value="1"/>
</dbReference>
<name>Q65VI7_MANSM</name>
<reference evidence="2 3" key="1">
    <citation type="journal article" date="2004" name="Nat. Biotechnol.">
        <title>The genome sequence of the capnophilic rumen bacterium Mannheimia succiniciproducens.</title>
        <authorList>
            <person name="Hong S.H."/>
            <person name="Kim J.S."/>
            <person name="Lee S.Y."/>
            <person name="In Y.H."/>
            <person name="Choi S.S."/>
            <person name="Rih J.-K."/>
            <person name="Kim C.H."/>
            <person name="Jeong H."/>
            <person name="Hur C.G."/>
            <person name="Kim J.J."/>
        </authorList>
    </citation>
    <scope>NUCLEOTIDE SEQUENCE [LARGE SCALE GENOMIC DNA]</scope>
    <source>
        <strain evidence="3">KCTC 0769BP / MBEL55E</strain>
    </source>
</reference>
<dbReference type="Pfam" id="PF00702">
    <property type="entry name" value="Hydrolase"/>
    <property type="match status" value="1"/>
</dbReference>
<dbReference type="AlphaFoldDB" id="Q65VI7"/>
<dbReference type="InterPro" id="IPR023198">
    <property type="entry name" value="PGP-like_dom2"/>
</dbReference>
<gene>
    <name evidence="2" type="ordered locus">MS0416</name>
</gene>
<evidence type="ECO:0000313" key="3">
    <source>
        <dbReference type="Proteomes" id="UP000000607"/>
    </source>
</evidence>
<dbReference type="Proteomes" id="UP000000607">
    <property type="component" value="Chromosome"/>
</dbReference>
<dbReference type="STRING" id="221988.MS0416"/>